<evidence type="ECO:0000313" key="2">
    <source>
        <dbReference type="Proteomes" id="UP000824109"/>
    </source>
</evidence>
<dbReference type="InterPro" id="IPR020256">
    <property type="entry name" value="Spore_coat_CotJA"/>
</dbReference>
<organism evidence="1 2">
    <name type="scientific">Candidatus Ornithomonoglobus merdipullorum</name>
    <dbReference type="NCBI Taxonomy" id="2840895"/>
    <lineage>
        <taxon>Bacteria</taxon>
        <taxon>Bacillati</taxon>
        <taxon>Bacillota</taxon>
        <taxon>Clostridia</taxon>
        <taxon>Candidatus Ornithomonoglobus</taxon>
    </lineage>
</organism>
<protein>
    <submittedName>
        <fullName evidence="1">Spore coat associated protein CotJA</fullName>
    </submittedName>
</protein>
<reference evidence="1" key="2">
    <citation type="journal article" date="2021" name="PeerJ">
        <title>Extensive microbial diversity within the chicken gut microbiome revealed by metagenomics and culture.</title>
        <authorList>
            <person name="Gilroy R."/>
            <person name="Ravi A."/>
            <person name="Getino M."/>
            <person name="Pursley I."/>
            <person name="Horton D.L."/>
            <person name="Alikhan N.F."/>
            <person name="Baker D."/>
            <person name="Gharbi K."/>
            <person name="Hall N."/>
            <person name="Watson M."/>
            <person name="Adriaenssens E.M."/>
            <person name="Foster-Nyarko E."/>
            <person name="Jarju S."/>
            <person name="Secka A."/>
            <person name="Antonio M."/>
            <person name="Oren A."/>
            <person name="Chaudhuri R.R."/>
            <person name="La Ragione R."/>
            <person name="Hildebrand F."/>
            <person name="Pallen M.J."/>
        </authorList>
    </citation>
    <scope>NUCLEOTIDE SEQUENCE</scope>
    <source>
        <strain evidence="1">USAMLcec3-3695</strain>
    </source>
</reference>
<sequence>MAENNFGESKPQAPSCPYPSCGCIGYGYVPIQELECVYETDTALSKGTLFPELDLSISEYGNVCKRWGGTVCE</sequence>
<comment type="caution">
    <text evidence="1">The sequence shown here is derived from an EMBL/GenBank/DDBJ whole genome shotgun (WGS) entry which is preliminary data.</text>
</comment>
<evidence type="ECO:0000313" key="1">
    <source>
        <dbReference type="EMBL" id="HIU56722.1"/>
    </source>
</evidence>
<dbReference type="EMBL" id="DVNB01000028">
    <property type="protein sequence ID" value="HIU56722.1"/>
    <property type="molecule type" value="Genomic_DNA"/>
</dbReference>
<name>A0A9D1SEI8_9FIRM</name>
<dbReference type="Proteomes" id="UP000824109">
    <property type="component" value="Unassembled WGS sequence"/>
</dbReference>
<gene>
    <name evidence="1" type="ORF">IAA61_02780</name>
</gene>
<accession>A0A9D1SEI8</accession>
<reference evidence="1" key="1">
    <citation type="submission" date="2020-10" db="EMBL/GenBank/DDBJ databases">
        <authorList>
            <person name="Gilroy R."/>
        </authorList>
    </citation>
    <scope>NUCLEOTIDE SEQUENCE</scope>
    <source>
        <strain evidence="1">USAMLcec3-3695</strain>
    </source>
</reference>
<proteinExistence type="predicted"/>
<dbReference type="Pfam" id="PF11007">
    <property type="entry name" value="CotJA"/>
    <property type="match status" value="1"/>
</dbReference>
<dbReference type="AlphaFoldDB" id="A0A9D1SEI8"/>